<organism evidence="2 3">
    <name type="scientific">Rhizoctonia solani</name>
    <dbReference type="NCBI Taxonomy" id="456999"/>
    <lineage>
        <taxon>Eukaryota</taxon>
        <taxon>Fungi</taxon>
        <taxon>Dikarya</taxon>
        <taxon>Basidiomycota</taxon>
        <taxon>Agaricomycotina</taxon>
        <taxon>Agaricomycetes</taxon>
        <taxon>Cantharellales</taxon>
        <taxon>Ceratobasidiaceae</taxon>
        <taxon>Rhizoctonia</taxon>
    </lineage>
</organism>
<sequence length="160" mass="17595">MIGVCQQILHNNSPNSLVPGQGLSDRDRLKLQRFLSGVRFVTTHQEKNGTISNKPKVVKKVTAQSANNLKFTNSEGKEISVTQYFQTLGTKLTYPAYVCIETSSGAAYPIEVCSIIPGQLMRKQVPPELTNSVLTFSTKKPKERLNSIVAGHSVLQYGQS</sequence>
<dbReference type="InterPro" id="IPR003100">
    <property type="entry name" value="PAZ_dom"/>
</dbReference>
<evidence type="ECO:0000313" key="3">
    <source>
        <dbReference type="Proteomes" id="UP000663861"/>
    </source>
</evidence>
<feature type="domain" description="PAZ" evidence="1">
    <location>
        <begin position="7"/>
        <end position="117"/>
    </location>
</feature>
<dbReference type="Pfam" id="PF02170">
    <property type="entry name" value="PAZ"/>
    <property type="match status" value="1"/>
</dbReference>
<dbReference type="Gene3D" id="2.170.260.10">
    <property type="entry name" value="paz domain"/>
    <property type="match status" value="1"/>
</dbReference>
<name>A0A8H2XQL7_9AGAM</name>
<gene>
    <name evidence="2" type="ORF">RDB_LOCUS28399</name>
</gene>
<dbReference type="PANTHER" id="PTHR22891">
    <property type="entry name" value="EUKARYOTIC TRANSLATION INITIATION FACTOR 2C"/>
    <property type="match status" value="1"/>
</dbReference>
<dbReference type="GO" id="GO:0003723">
    <property type="term" value="F:RNA binding"/>
    <property type="evidence" value="ECO:0007669"/>
    <property type="project" value="InterPro"/>
</dbReference>
<dbReference type="EMBL" id="CAJMWY010000416">
    <property type="protein sequence ID" value="CAE6432983.1"/>
    <property type="molecule type" value="Genomic_DNA"/>
</dbReference>
<evidence type="ECO:0000313" key="2">
    <source>
        <dbReference type="EMBL" id="CAE6432983.1"/>
    </source>
</evidence>
<dbReference type="AlphaFoldDB" id="A0A8H2XQL7"/>
<proteinExistence type="predicted"/>
<dbReference type="InterPro" id="IPR036085">
    <property type="entry name" value="PAZ_dom_sf"/>
</dbReference>
<feature type="non-terminal residue" evidence="2">
    <location>
        <position position="1"/>
    </location>
</feature>
<comment type="caution">
    <text evidence="2">The sequence shown here is derived from an EMBL/GenBank/DDBJ whole genome shotgun (WGS) entry which is preliminary data.</text>
</comment>
<evidence type="ECO:0000259" key="1">
    <source>
        <dbReference type="PROSITE" id="PS50821"/>
    </source>
</evidence>
<dbReference type="SUPFAM" id="SSF101690">
    <property type="entry name" value="PAZ domain"/>
    <property type="match status" value="1"/>
</dbReference>
<dbReference type="CDD" id="cd02846">
    <property type="entry name" value="PAZ_argonaute_like"/>
    <property type="match status" value="1"/>
</dbReference>
<dbReference type="Proteomes" id="UP000663861">
    <property type="component" value="Unassembled WGS sequence"/>
</dbReference>
<reference evidence="2" key="1">
    <citation type="submission" date="2021-01" db="EMBL/GenBank/DDBJ databases">
        <authorList>
            <person name="Kaushik A."/>
        </authorList>
    </citation>
    <scope>NUCLEOTIDE SEQUENCE</scope>
    <source>
        <strain evidence="2">AG4-RS23</strain>
    </source>
</reference>
<protein>
    <recommendedName>
        <fullName evidence="1">PAZ domain-containing protein</fullName>
    </recommendedName>
</protein>
<accession>A0A8H2XQL7</accession>
<dbReference type="PROSITE" id="PS50821">
    <property type="entry name" value="PAZ"/>
    <property type="match status" value="1"/>
</dbReference>